<evidence type="ECO:0000313" key="1">
    <source>
        <dbReference type="EMBL" id="MCI42297.1"/>
    </source>
</evidence>
<organism evidence="1 2">
    <name type="scientific">Trifolium medium</name>
    <dbReference type="NCBI Taxonomy" id="97028"/>
    <lineage>
        <taxon>Eukaryota</taxon>
        <taxon>Viridiplantae</taxon>
        <taxon>Streptophyta</taxon>
        <taxon>Embryophyta</taxon>
        <taxon>Tracheophyta</taxon>
        <taxon>Spermatophyta</taxon>
        <taxon>Magnoliopsida</taxon>
        <taxon>eudicotyledons</taxon>
        <taxon>Gunneridae</taxon>
        <taxon>Pentapetalae</taxon>
        <taxon>rosids</taxon>
        <taxon>fabids</taxon>
        <taxon>Fabales</taxon>
        <taxon>Fabaceae</taxon>
        <taxon>Papilionoideae</taxon>
        <taxon>50 kb inversion clade</taxon>
        <taxon>NPAAA clade</taxon>
        <taxon>Hologalegina</taxon>
        <taxon>IRL clade</taxon>
        <taxon>Trifolieae</taxon>
        <taxon>Trifolium</taxon>
    </lineage>
</organism>
<evidence type="ECO:0000313" key="2">
    <source>
        <dbReference type="Proteomes" id="UP000265520"/>
    </source>
</evidence>
<name>A0A392S1N6_9FABA</name>
<comment type="caution">
    <text evidence="1">The sequence shown here is derived from an EMBL/GenBank/DDBJ whole genome shotgun (WGS) entry which is preliminary data.</text>
</comment>
<dbReference type="Proteomes" id="UP000265520">
    <property type="component" value="Unassembled WGS sequence"/>
</dbReference>
<feature type="non-terminal residue" evidence="1">
    <location>
        <position position="1"/>
    </location>
</feature>
<dbReference type="EMBL" id="LXQA010302803">
    <property type="protein sequence ID" value="MCI42297.1"/>
    <property type="molecule type" value="Genomic_DNA"/>
</dbReference>
<proteinExistence type="predicted"/>
<protein>
    <submittedName>
        <fullName evidence="1">Uncharacterized protein</fullName>
    </submittedName>
</protein>
<dbReference type="AlphaFoldDB" id="A0A392S1N6"/>
<keyword evidence="2" id="KW-1185">Reference proteome</keyword>
<reference evidence="1 2" key="1">
    <citation type="journal article" date="2018" name="Front. Plant Sci.">
        <title>Red Clover (Trifolium pratense) and Zigzag Clover (T. medium) - A Picture of Genomic Similarities and Differences.</title>
        <authorList>
            <person name="Dluhosova J."/>
            <person name="Istvanek J."/>
            <person name="Nedelnik J."/>
            <person name="Repkova J."/>
        </authorList>
    </citation>
    <scope>NUCLEOTIDE SEQUENCE [LARGE SCALE GENOMIC DNA]</scope>
    <source>
        <strain evidence="2">cv. 10/8</strain>
        <tissue evidence="1">Leaf</tissue>
    </source>
</reference>
<accession>A0A392S1N6</accession>
<sequence length="21" mass="2473">FHPLKLDEVLNPWTSGSDRNF</sequence>